<dbReference type="PATRIC" id="fig|1166018.3.peg.3410"/>
<dbReference type="AlphaFoldDB" id="I0K6D0"/>
<dbReference type="GO" id="GO:0005975">
    <property type="term" value="P:carbohydrate metabolic process"/>
    <property type="evidence" value="ECO:0007669"/>
    <property type="project" value="InterPro"/>
</dbReference>
<protein>
    <recommendedName>
        <fullName evidence="2">alpha-L-rhamnosidase</fullName>
        <ecNumber evidence="2">3.2.1.40</ecNumber>
    </recommendedName>
</protein>
<dbReference type="PANTHER" id="PTHR33307:SF6">
    <property type="entry name" value="ALPHA-RHAMNOSIDASE (EUROFUNG)-RELATED"/>
    <property type="match status" value="1"/>
</dbReference>
<dbReference type="InterPro" id="IPR016007">
    <property type="entry name" value="Alpha_rhamnosid"/>
</dbReference>
<dbReference type="Gene3D" id="2.60.40.10">
    <property type="entry name" value="Immunoglobulins"/>
    <property type="match status" value="1"/>
</dbReference>
<evidence type="ECO:0000259" key="6">
    <source>
        <dbReference type="Pfam" id="PF17389"/>
    </source>
</evidence>
<sequence length="758" mass="84957">MRSFLLALFSLTVSSLWAQAPLAPVALRTDLLLHTDKVWQRGFLTTLTPETAPDSLQMALVRSERPSFSWQLPDTRTGYRQTAWQLVLSSSRANCAAGRGDVWDSGNVPSDQSVGVLLPAGRRLQPNRVYYWKIRVWDDRRRASPYSAIRVFRTAPELADYATSHYPLVKEQQKPARQRTQPNGARLYDFSNDAFGQVWLTAQTTATTDSLVLHLGEALTPGGAVQRKPPGTIRYRRLILRLRPGTHTYPVPIPPDKRNTGPKAIMMPGYIGEVLPFRYIELERPAATVQVGELVRHVVTYPFDDTAATFGSSDTTLNRVWALCKHTIKATSFTGYYVDGDRERIPYEADALINQLAHYATDGEYTMAKRSLDYLIFHATWPTEWSLQNVLIAWNDYRYSGDARNLTRLYTDLSAKLLLPLARPDGLISTRTGLQTPAFKASIHYETFDGRPTLQDIVDWPQQGVLGLGKREAGETDGFVFCDYNAVVNAFHYQALRYMADLADQLGQSADAAQFRQRGEQVKRAYQATFIDPATGLVADGDSTRHASLHANMMALAVGLVPEANRARVLAHIRSRGMACSVYGAQFLLDALYNAHEADYALSLLTSTAERSWYNMIRTGSTMTTEAWDTRYKPNQDWNHAWGAAPANVIVRKLMGVEPLTPAFGVIQVKPQPGALNQASLQLPTLHGPVRVAFTQRTQRWYMRLTLPANSRGVVYVPRLSPTATLWQNGRQLTPPADKHSWQLTNVPSGTHQWEVRP</sequence>
<keyword evidence="9" id="KW-1185">Reference proteome</keyword>
<dbReference type="InterPro" id="IPR035396">
    <property type="entry name" value="Bac_rhamnosid6H"/>
</dbReference>
<evidence type="ECO:0000259" key="7">
    <source>
        <dbReference type="Pfam" id="PF17390"/>
    </source>
</evidence>
<dbReference type="Pfam" id="PF17390">
    <property type="entry name" value="Bac_rhamnosid_C"/>
    <property type="match status" value="1"/>
</dbReference>
<name>I0K6D0_9BACT</name>
<evidence type="ECO:0000256" key="4">
    <source>
        <dbReference type="SAM" id="MobiDB-lite"/>
    </source>
</evidence>
<dbReference type="EMBL" id="HE796683">
    <property type="protein sequence ID" value="CCG99683.1"/>
    <property type="molecule type" value="Genomic_DNA"/>
</dbReference>
<comment type="catalytic activity">
    <reaction evidence="1">
        <text>Hydrolysis of terminal non-reducing alpha-L-rhamnose residues in alpha-L-rhamnosides.</text>
        <dbReference type="EC" id="3.2.1.40"/>
    </reaction>
</comment>
<dbReference type="KEGG" id="fae:FAES_1673"/>
<dbReference type="HOGENOM" id="CLU_022652_0_0_10"/>
<accession>I0K6D0</accession>
<proteinExistence type="predicted"/>
<dbReference type="STRING" id="1166018.FAES_1673"/>
<evidence type="ECO:0000256" key="2">
    <source>
        <dbReference type="ARBA" id="ARBA00012652"/>
    </source>
</evidence>
<evidence type="ECO:0000256" key="5">
    <source>
        <dbReference type="SAM" id="SignalP"/>
    </source>
</evidence>
<dbReference type="PANTHER" id="PTHR33307">
    <property type="entry name" value="ALPHA-RHAMNOSIDASE (EUROFUNG)"/>
    <property type="match status" value="1"/>
</dbReference>
<dbReference type="GO" id="GO:0030596">
    <property type="term" value="F:alpha-L-rhamnosidase activity"/>
    <property type="evidence" value="ECO:0007669"/>
    <property type="project" value="UniProtKB-EC"/>
</dbReference>
<keyword evidence="5" id="KW-0732">Signal</keyword>
<gene>
    <name evidence="8" type="ORF">FAES_1673</name>
</gene>
<organism evidence="8 9">
    <name type="scientific">Fibrella aestuarina BUZ 2</name>
    <dbReference type="NCBI Taxonomy" id="1166018"/>
    <lineage>
        <taxon>Bacteria</taxon>
        <taxon>Pseudomonadati</taxon>
        <taxon>Bacteroidota</taxon>
        <taxon>Cytophagia</taxon>
        <taxon>Cytophagales</taxon>
        <taxon>Spirosomataceae</taxon>
        <taxon>Fibrella</taxon>
    </lineage>
</organism>
<evidence type="ECO:0000256" key="1">
    <source>
        <dbReference type="ARBA" id="ARBA00001445"/>
    </source>
</evidence>
<keyword evidence="3" id="KW-0378">Hydrolase</keyword>
<dbReference type="Gene3D" id="2.60.420.10">
    <property type="entry name" value="Maltose phosphorylase, domain 3"/>
    <property type="match status" value="1"/>
</dbReference>
<dbReference type="OrthoDB" id="9815108at2"/>
<dbReference type="RefSeq" id="WP_015330782.1">
    <property type="nucleotide sequence ID" value="NC_020054.1"/>
</dbReference>
<dbReference type="eggNOG" id="COG3408">
    <property type="taxonomic scope" value="Bacteria"/>
</dbReference>
<feature type="signal peptide" evidence="5">
    <location>
        <begin position="1"/>
        <end position="18"/>
    </location>
</feature>
<dbReference type="SUPFAM" id="SSF48208">
    <property type="entry name" value="Six-hairpin glycosidases"/>
    <property type="match status" value="1"/>
</dbReference>
<feature type="compositionally biased region" description="Polar residues" evidence="4">
    <location>
        <begin position="742"/>
        <end position="752"/>
    </location>
</feature>
<dbReference type="EC" id="3.2.1.40" evidence="2"/>
<dbReference type="InterPro" id="IPR012341">
    <property type="entry name" value="6hp_glycosidase-like_sf"/>
</dbReference>
<dbReference type="InterPro" id="IPR013783">
    <property type="entry name" value="Ig-like_fold"/>
</dbReference>
<evidence type="ECO:0000313" key="8">
    <source>
        <dbReference type="EMBL" id="CCG99683.1"/>
    </source>
</evidence>
<evidence type="ECO:0000313" key="9">
    <source>
        <dbReference type="Proteomes" id="UP000011058"/>
    </source>
</evidence>
<dbReference type="InterPro" id="IPR035398">
    <property type="entry name" value="Bac_rhamnosid_C"/>
</dbReference>
<dbReference type="Gene3D" id="1.50.10.10">
    <property type="match status" value="1"/>
</dbReference>
<dbReference type="Pfam" id="PF25788">
    <property type="entry name" value="Ig_Rha78A_N"/>
    <property type="match status" value="1"/>
</dbReference>
<dbReference type="Proteomes" id="UP000011058">
    <property type="component" value="Chromosome"/>
</dbReference>
<evidence type="ECO:0000256" key="3">
    <source>
        <dbReference type="ARBA" id="ARBA00022801"/>
    </source>
</evidence>
<dbReference type="InterPro" id="IPR008928">
    <property type="entry name" value="6-hairpin_glycosidase_sf"/>
</dbReference>
<dbReference type="Pfam" id="PF17389">
    <property type="entry name" value="Bac_rhamnosid6H"/>
    <property type="match status" value="1"/>
</dbReference>
<feature type="domain" description="Alpha-L-rhamnosidase C-terminal" evidence="7">
    <location>
        <begin position="656"/>
        <end position="720"/>
    </location>
</feature>
<reference evidence="8 9" key="1">
    <citation type="journal article" date="2012" name="J. Bacteriol.">
        <title>Genome Sequence of Fibrella aestuarina BUZ 2T, a Filamentous Marine Bacterium.</title>
        <authorList>
            <person name="Filippini M."/>
            <person name="Qi W."/>
            <person name="Blom J."/>
            <person name="Goesmann A."/>
            <person name="Smits T.H."/>
            <person name="Bagheri H.C."/>
        </authorList>
    </citation>
    <scope>NUCLEOTIDE SEQUENCE [LARGE SCALE GENOMIC DNA]</scope>
    <source>
        <strain evidence="9">BUZ 2T</strain>
    </source>
</reference>
<feature type="region of interest" description="Disordered" evidence="4">
    <location>
        <begin position="734"/>
        <end position="758"/>
    </location>
</feature>
<feature type="domain" description="Alpha-L-rhamnosidase six-hairpin glycosidase" evidence="6">
    <location>
        <begin position="306"/>
        <end position="652"/>
    </location>
</feature>
<feature type="chain" id="PRO_5003629911" description="alpha-L-rhamnosidase" evidence="5">
    <location>
        <begin position="19"/>
        <end position="758"/>
    </location>
</feature>